<feature type="transmembrane region" description="Helical" evidence="1">
    <location>
        <begin position="90"/>
        <end position="109"/>
    </location>
</feature>
<keyword evidence="3" id="KW-1185">Reference proteome</keyword>
<evidence type="ECO:0000313" key="3">
    <source>
        <dbReference type="Proteomes" id="UP000305921"/>
    </source>
</evidence>
<feature type="transmembrane region" description="Helical" evidence="1">
    <location>
        <begin position="115"/>
        <end position="136"/>
    </location>
</feature>
<sequence length="155" mass="16394">MSDPRPLTGLLRSSTAPARREADLVSALGLPTLPAGFGRLADPLAGVPRTGLLKRRGLLAGMRDTLANDTERLLVRSPGAGPPPRPKRWLLPRLLALALFAPAAAWAWWSPGVGPLRSVLLSLLALVFGAQSVAAARERRGGWTNSPATGCPRTR</sequence>
<gene>
    <name evidence="2" type="ORF">FEF34_25740</name>
</gene>
<name>A0A5R9ED08_9ACTN</name>
<evidence type="ECO:0000256" key="1">
    <source>
        <dbReference type="SAM" id="Phobius"/>
    </source>
</evidence>
<dbReference type="Proteomes" id="UP000305921">
    <property type="component" value="Unassembled WGS sequence"/>
</dbReference>
<reference evidence="2 3" key="1">
    <citation type="submission" date="2019-05" db="EMBL/GenBank/DDBJ databases">
        <title>Streptomyces marianii sp. nov., a novel marine actinomycete from southern coast of India.</title>
        <authorList>
            <person name="Iniyan A.M."/>
            <person name="Wink J."/>
            <person name="Ramprasad E."/>
            <person name="Ramana C.V."/>
            <person name="Bunk B."/>
            <person name="Sproer C."/>
            <person name="Joseph F.-J.R.S."/>
            <person name="Vincent S.G.P."/>
        </authorList>
    </citation>
    <scope>NUCLEOTIDE SEQUENCE [LARGE SCALE GENOMIC DNA]</scope>
    <source>
        <strain evidence="2 3">ICN19</strain>
    </source>
</reference>
<protein>
    <submittedName>
        <fullName evidence="2">Uncharacterized protein</fullName>
    </submittedName>
</protein>
<organism evidence="2 3">
    <name type="scientific">Streptomyces marianii</name>
    <dbReference type="NCBI Taxonomy" id="1817406"/>
    <lineage>
        <taxon>Bacteria</taxon>
        <taxon>Bacillati</taxon>
        <taxon>Actinomycetota</taxon>
        <taxon>Actinomycetes</taxon>
        <taxon>Kitasatosporales</taxon>
        <taxon>Streptomycetaceae</taxon>
        <taxon>Streptomyces</taxon>
    </lineage>
</organism>
<keyword evidence="1" id="KW-0472">Membrane</keyword>
<dbReference type="EMBL" id="VAWE01000001">
    <property type="protein sequence ID" value="TLQ45944.1"/>
    <property type="molecule type" value="Genomic_DNA"/>
</dbReference>
<comment type="caution">
    <text evidence="2">The sequence shown here is derived from an EMBL/GenBank/DDBJ whole genome shotgun (WGS) entry which is preliminary data.</text>
</comment>
<proteinExistence type="predicted"/>
<accession>A0A5R9ED08</accession>
<dbReference type="AlphaFoldDB" id="A0A5R9ED08"/>
<evidence type="ECO:0000313" key="2">
    <source>
        <dbReference type="EMBL" id="TLQ45944.1"/>
    </source>
</evidence>
<keyword evidence="1" id="KW-1133">Transmembrane helix</keyword>
<dbReference type="RefSeq" id="WP_138055263.1">
    <property type="nucleotide sequence ID" value="NZ_VAWE01000001.1"/>
</dbReference>
<dbReference type="OrthoDB" id="7171245at2"/>
<keyword evidence="1" id="KW-0812">Transmembrane</keyword>